<evidence type="ECO:0000313" key="2">
    <source>
        <dbReference type="Proteomes" id="UP000024635"/>
    </source>
</evidence>
<comment type="caution">
    <text evidence="1">The sequence shown here is derived from an EMBL/GenBank/DDBJ whole genome shotgun (WGS) entry which is preliminary data.</text>
</comment>
<gene>
    <name evidence="1" type="primary">Acey_s0285.g1355</name>
    <name evidence="1" type="ORF">Y032_0285g1355</name>
</gene>
<evidence type="ECO:0000313" key="1">
    <source>
        <dbReference type="EMBL" id="EYB86125.1"/>
    </source>
</evidence>
<organism evidence="1 2">
    <name type="scientific">Ancylostoma ceylanicum</name>
    <dbReference type="NCBI Taxonomy" id="53326"/>
    <lineage>
        <taxon>Eukaryota</taxon>
        <taxon>Metazoa</taxon>
        <taxon>Ecdysozoa</taxon>
        <taxon>Nematoda</taxon>
        <taxon>Chromadorea</taxon>
        <taxon>Rhabditida</taxon>
        <taxon>Rhabditina</taxon>
        <taxon>Rhabditomorpha</taxon>
        <taxon>Strongyloidea</taxon>
        <taxon>Ancylostomatidae</taxon>
        <taxon>Ancylostomatinae</taxon>
        <taxon>Ancylostoma</taxon>
    </lineage>
</organism>
<dbReference type="Proteomes" id="UP000024635">
    <property type="component" value="Unassembled WGS sequence"/>
</dbReference>
<dbReference type="AlphaFoldDB" id="A0A016S643"/>
<accession>A0A016S643</accession>
<proteinExistence type="predicted"/>
<reference evidence="2" key="1">
    <citation type="journal article" date="2015" name="Nat. Genet.">
        <title>The genome and transcriptome of the zoonotic hookworm Ancylostoma ceylanicum identify infection-specific gene families.</title>
        <authorList>
            <person name="Schwarz E.M."/>
            <person name="Hu Y."/>
            <person name="Antoshechkin I."/>
            <person name="Miller M.M."/>
            <person name="Sternberg P.W."/>
            <person name="Aroian R.V."/>
        </authorList>
    </citation>
    <scope>NUCLEOTIDE SEQUENCE</scope>
    <source>
        <strain evidence="2">HY135</strain>
    </source>
</reference>
<protein>
    <submittedName>
        <fullName evidence="1">Uncharacterized protein</fullName>
    </submittedName>
</protein>
<sequence>MVRVGALAGKIGHNSHIVVHKPCRLRTTVVDGRVVLLENEQNSIVLVVEEQELDAKHFFVVGSVYSSQNKGDVESSSRTEAASHRGCVISTIPPAEQLRLVADIAPISIRPSKLNLFKSKDITWTQIPVFASLRKTMRTFDQSVAMFSLANRSRATLWDLVSL</sequence>
<keyword evidence="2" id="KW-1185">Reference proteome</keyword>
<dbReference type="EMBL" id="JARK01001621">
    <property type="protein sequence ID" value="EYB86125.1"/>
    <property type="molecule type" value="Genomic_DNA"/>
</dbReference>
<name>A0A016S643_9BILA</name>